<evidence type="ECO:0000313" key="1">
    <source>
        <dbReference type="EMBL" id="KAK3699971.1"/>
    </source>
</evidence>
<proteinExistence type="predicted"/>
<accession>A0ACC3MNU5</accession>
<name>A0ACC3MNU5_9PEZI</name>
<protein>
    <submittedName>
        <fullName evidence="1">Uncharacterized protein</fullName>
    </submittedName>
</protein>
<gene>
    <name evidence="1" type="ORF">LTR37_016215</name>
</gene>
<keyword evidence="2" id="KW-1185">Reference proteome</keyword>
<evidence type="ECO:0000313" key="2">
    <source>
        <dbReference type="Proteomes" id="UP001281147"/>
    </source>
</evidence>
<comment type="caution">
    <text evidence="1">The sequence shown here is derived from an EMBL/GenBank/DDBJ whole genome shotgun (WGS) entry which is preliminary data.</text>
</comment>
<reference evidence="1" key="1">
    <citation type="submission" date="2023-07" db="EMBL/GenBank/DDBJ databases">
        <title>Black Yeasts Isolated from many extreme environments.</title>
        <authorList>
            <person name="Coleine C."/>
            <person name="Stajich J.E."/>
            <person name="Selbmann L."/>
        </authorList>
    </citation>
    <scope>NUCLEOTIDE SEQUENCE</scope>
    <source>
        <strain evidence="1">CCFEE 5714</strain>
    </source>
</reference>
<dbReference type="Proteomes" id="UP001281147">
    <property type="component" value="Unassembled WGS sequence"/>
</dbReference>
<sequence length="286" mass="32037">MPAPSAVDKRVGPKWRATIKGSPNLQKKLFLQPVANSEEARSLGMVEGDDMLQTRLCHRLHGEVTDTELLVNTHVIDLNCTVLNESTETSSTTWTIPRRIRRYIISARRGIASWEQMFITQPPEMPQRFDTAAGHRVAEPGLDASGIALRGQSIRAARRLRGMMDEAGEGMLRKTGWTTDWGRSSLVLWGFTFEDTATEHGELRTLTAVELYGNQFTDEEATSVDESDGDYDQSEVDDELDEDAAAERTLEYRAYADRQKRAFDAVQSFRHHSGEDPSEMSSASDP</sequence>
<organism evidence="1 2">
    <name type="scientific">Vermiconidia calcicola</name>
    <dbReference type="NCBI Taxonomy" id="1690605"/>
    <lineage>
        <taxon>Eukaryota</taxon>
        <taxon>Fungi</taxon>
        <taxon>Dikarya</taxon>
        <taxon>Ascomycota</taxon>
        <taxon>Pezizomycotina</taxon>
        <taxon>Dothideomycetes</taxon>
        <taxon>Dothideomycetidae</taxon>
        <taxon>Mycosphaerellales</taxon>
        <taxon>Extremaceae</taxon>
        <taxon>Vermiconidia</taxon>
    </lineage>
</organism>
<dbReference type="EMBL" id="JAUTXU010000191">
    <property type="protein sequence ID" value="KAK3699971.1"/>
    <property type="molecule type" value="Genomic_DNA"/>
</dbReference>